<dbReference type="SUPFAM" id="SSF53335">
    <property type="entry name" value="S-adenosyl-L-methionine-dependent methyltransferases"/>
    <property type="match status" value="1"/>
</dbReference>
<dbReference type="InterPro" id="IPR018391">
    <property type="entry name" value="PQQ_b-propeller_rpt"/>
</dbReference>
<feature type="domain" description="Pyrrolo-quinoline quinone repeat" evidence="2">
    <location>
        <begin position="229"/>
        <end position="377"/>
    </location>
</feature>
<dbReference type="InterPro" id="IPR015943">
    <property type="entry name" value="WD40/YVTN_repeat-like_dom_sf"/>
</dbReference>
<reference evidence="3 4" key="1">
    <citation type="submission" date="2019-02" db="EMBL/GenBank/DDBJ databases">
        <title>Deep-cultivation of Planctomycetes and their phenomic and genomic characterization uncovers novel biology.</title>
        <authorList>
            <person name="Wiegand S."/>
            <person name="Jogler M."/>
            <person name="Boedeker C."/>
            <person name="Pinto D."/>
            <person name="Vollmers J."/>
            <person name="Rivas-Marin E."/>
            <person name="Kohn T."/>
            <person name="Peeters S.H."/>
            <person name="Heuer A."/>
            <person name="Rast P."/>
            <person name="Oberbeckmann S."/>
            <person name="Bunk B."/>
            <person name="Jeske O."/>
            <person name="Meyerdierks A."/>
            <person name="Storesund J.E."/>
            <person name="Kallscheuer N."/>
            <person name="Luecker S."/>
            <person name="Lage O.M."/>
            <person name="Pohl T."/>
            <person name="Merkel B.J."/>
            <person name="Hornburger P."/>
            <person name="Mueller R.-W."/>
            <person name="Bruemmer F."/>
            <person name="Labrenz M."/>
            <person name="Spormann A.M."/>
            <person name="Op den Camp H."/>
            <person name="Overmann J."/>
            <person name="Amann R."/>
            <person name="Jetten M.S.M."/>
            <person name="Mascher T."/>
            <person name="Medema M.H."/>
            <person name="Devos D.P."/>
            <person name="Kaster A.-K."/>
            <person name="Ovreas L."/>
            <person name="Rohde M."/>
            <person name="Galperin M.Y."/>
            <person name="Jogler C."/>
        </authorList>
    </citation>
    <scope>NUCLEOTIDE SEQUENCE [LARGE SCALE GENOMIC DNA]</scope>
    <source>
        <strain evidence="3 4">TBK1r</strain>
    </source>
</reference>
<dbReference type="SMART" id="SM00564">
    <property type="entry name" value="PQQ"/>
    <property type="match status" value="7"/>
</dbReference>
<evidence type="ECO:0000313" key="3">
    <source>
        <dbReference type="EMBL" id="QDV84838.1"/>
    </source>
</evidence>
<proteinExistence type="predicted"/>
<gene>
    <name evidence="3" type="ORF">TBK1r_37900</name>
</gene>
<feature type="signal peptide" evidence="1">
    <location>
        <begin position="1"/>
        <end position="26"/>
    </location>
</feature>
<accession>A0ABX5XS73</accession>
<organism evidence="3 4">
    <name type="scientific">Stieleria magnilauensis</name>
    <dbReference type="NCBI Taxonomy" id="2527963"/>
    <lineage>
        <taxon>Bacteria</taxon>
        <taxon>Pseudomonadati</taxon>
        <taxon>Planctomycetota</taxon>
        <taxon>Planctomycetia</taxon>
        <taxon>Pirellulales</taxon>
        <taxon>Pirellulaceae</taxon>
        <taxon>Stieleria</taxon>
    </lineage>
</organism>
<dbReference type="InterPro" id="IPR011047">
    <property type="entry name" value="Quinoprotein_ADH-like_sf"/>
</dbReference>
<dbReference type="SUPFAM" id="SSF50998">
    <property type="entry name" value="Quinoprotein alcohol dehydrogenase-like"/>
    <property type="match status" value="2"/>
</dbReference>
<keyword evidence="4" id="KW-1185">Reference proteome</keyword>
<evidence type="ECO:0000313" key="4">
    <source>
        <dbReference type="Proteomes" id="UP000318081"/>
    </source>
</evidence>
<dbReference type="Pfam" id="PF13360">
    <property type="entry name" value="PQQ_2"/>
    <property type="match status" value="2"/>
</dbReference>
<feature type="domain" description="Pyrrolo-quinoline quinone repeat" evidence="2">
    <location>
        <begin position="653"/>
        <end position="795"/>
    </location>
</feature>
<name>A0ABX5XS73_9BACT</name>
<sequence>MRDRVTSVASAIFVVLAALSSATDSAAKAPSPFDPAAAADLQGGLIVQLGGQNTDAAARLSQTGRYLIHVLDPDAQVTQSAQQRLREQGHYGLAWAEHVRDPRRLPYAENVVNLIVVAGYSVPTAELLRVLTPGGSVVVVNEGLGEPIDLNAPGFASARQVDSARVLQKRWPSEMDTWSHSRHDADGNAVSLDTAVGPPQRVRWIAAATSEVEGMVTAGGRNFYGGILARDSFNGLRLWHRDLNKDGVNNPEVFSLPRLAGDGSRPVASDQRLFAKLKDRLVALNASTGEVLVEFAKMKSPRAFLFDGVRVIAADDQSVRAYHVETGAELWRVEAAEPRNVVADGRRVAFLQGRIKRGEKAVAVVFDAETGDEIWTRDDYPWLIETTRTVIAKGLLVFEVSTLNDHDAGNGIHVVSATTGEHRWSKEYPPGMNHARQARAMFLDNDIWILHGGKMNTADKDKLVRSAPQVSALDPKTGEVRVSYPAGLAHCFPPVATPNYLFAGELDMTDLNSGEVIANRITKANCSRDSGWIPANGLIYTTPKHCTCWPMLRGFVAMAKAAAGQHDANRPLDEIDFVLETGPAKIDPNAAESGPNDWPLYRHDRWRSSSTAASGPDGLSQKWTAVLSDELAADAEIKGPIMHDWNENPVVKGPLSAPTIAAGTAFVTRSNAHELIALDTQSGEVRWRFTANGRLDTPPAIHRGLCLFGTAAGWVYAVRADTGGLVWRMRAAPNDERIVAYGQVESPWPVPGAILVMDGIAYFAAGRQPLADGGILVFAVDPMTGKRHWVKRIDSVPQKGFYENSGLEFDPFDILHAEGDKLAMSRWILSLDGKQVDVDKWNAFARLNTGKGDVWVPRGSWTYGARHQHRFSGEASRRPLTVFKDDKVFSSLDGSTDVFRRDFSADDVQSFNNKWITGWEAGKLAREGGKPYRNQRISTNSAWVHDPFADPEEVREEPKYGTQLHNEIYAMALSGDGKLYVVHRDGRLKVLSTETGYVIKESKVPPPAWDGLAIADERLFLTTQDGKLVCLGD</sequence>
<evidence type="ECO:0000259" key="2">
    <source>
        <dbReference type="Pfam" id="PF13360"/>
    </source>
</evidence>
<dbReference type="RefSeq" id="WP_145213639.1">
    <property type="nucleotide sequence ID" value="NZ_CP036432.1"/>
</dbReference>
<dbReference type="PANTHER" id="PTHR34512">
    <property type="entry name" value="CELL SURFACE PROTEIN"/>
    <property type="match status" value="1"/>
</dbReference>
<dbReference type="InterPro" id="IPR002372">
    <property type="entry name" value="PQQ_rpt_dom"/>
</dbReference>
<dbReference type="Proteomes" id="UP000318081">
    <property type="component" value="Chromosome"/>
</dbReference>
<dbReference type="Gene3D" id="2.130.10.10">
    <property type="entry name" value="YVTN repeat-like/Quinoprotein amine dehydrogenase"/>
    <property type="match status" value="3"/>
</dbReference>
<dbReference type="PANTHER" id="PTHR34512:SF30">
    <property type="entry name" value="OUTER MEMBRANE PROTEIN ASSEMBLY FACTOR BAMB"/>
    <property type="match status" value="1"/>
</dbReference>
<keyword evidence="1" id="KW-0732">Signal</keyword>
<feature type="chain" id="PRO_5047230763" evidence="1">
    <location>
        <begin position="27"/>
        <end position="1033"/>
    </location>
</feature>
<evidence type="ECO:0000256" key="1">
    <source>
        <dbReference type="SAM" id="SignalP"/>
    </source>
</evidence>
<dbReference type="EMBL" id="CP036432">
    <property type="protein sequence ID" value="QDV84838.1"/>
    <property type="molecule type" value="Genomic_DNA"/>
</dbReference>
<protein>
    <submittedName>
        <fullName evidence="3">Outer membrane biogenesis protein BamB</fullName>
    </submittedName>
</protein>
<dbReference type="InterPro" id="IPR029063">
    <property type="entry name" value="SAM-dependent_MTases_sf"/>
</dbReference>